<accession>A0A1R3FXG2</accession>
<sequence length="23" mass="2956">LYDNFKVGRMKIWEREKTRQEQT</sequence>
<comment type="caution">
    <text evidence="1">The sequence shown here is derived from an EMBL/GenBank/DDBJ whole genome shotgun (WGS) entry which is preliminary data.</text>
</comment>
<keyword evidence="2" id="KW-1185">Reference proteome</keyword>
<evidence type="ECO:0000313" key="2">
    <source>
        <dbReference type="Proteomes" id="UP000188268"/>
    </source>
</evidence>
<feature type="non-terminal residue" evidence="1">
    <location>
        <position position="1"/>
    </location>
</feature>
<evidence type="ECO:0000313" key="1">
    <source>
        <dbReference type="EMBL" id="OMO50537.1"/>
    </source>
</evidence>
<dbReference type="EMBL" id="AWWV01016118">
    <property type="protein sequence ID" value="OMO50537.1"/>
    <property type="molecule type" value="Genomic_DNA"/>
</dbReference>
<name>A0A1R3FXG2_COCAP</name>
<dbReference type="AlphaFoldDB" id="A0A1R3FXG2"/>
<gene>
    <name evidence="1" type="ORF">CCACVL1_30382</name>
</gene>
<dbReference type="Proteomes" id="UP000188268">
    <property type="component" value="Unassembled WGS sequence"/>
</dbReference>
<dbReference type="Gramene" id="OMO50537">
    <property type="protein sequence ID" value="OMO50537"/>
    <property type="gene ID" value="CCACVL1_30382"/>
</dbReference>
<organism evidence="1 2">
    <name type="scientific">Corchorus capsularis</name>
    <name type="common">Jute</name>
    <dbReference type="NCBI Taxonomy" id="210143"/>
    <lineage>
        <taxon>Eukaryota</taxon>
        <taxon>Viridiplantae</taxon>
        <taxon>Streptophyta</taxon>
        <taxon>Embryophyta</taxon>
        <taxon>Tracheophyta</taxon>
        <taxon>Spermatophyta</taxon>
        <taxon>Magnoliopsida</taxon>
        <taxon>eudicotyledons</taxon>
        <taxon>Gunneridae</taxon>
        <taxon>Pentapetalae</taxon>
        <taxon>rosids</taxon>
        <taxon>malvids</taxon>
        <taxon>Malvales</taxon>
        <taxon>Malvaceae</taxon>
        <taxon>Grewioideae</taxon>
        <taxon>Apeibeae</taxon>
        <taxon>Corchorus</taxon>
    </lineage>
</organism>
<proteinExistence type="predicted"/>
<reference evidence="1 2" key="1">
    <citation type="submission" date="2013-09" db="EMBL/GenBank/DDBJ databases">
        <title>Corchorus capsularis genome sequencing.</title>
        <authorList>
            <person name="Alam M."/>
            <person name="Haque M.S."/>
            <person name="Islam M.S."/>
            <person name="Emdad E.M."/>
            <person name="Islam M.M."/>
            <person name="Ahmed B."/>
            <person name="Halim A."/>
            <person name="Hossen Q.M.M."/>
            <person name="Hossain M.Z."/>
            <person name="Ahmed R."/>
            <person name="Khan M.M."/>
            <person name="Islam R."/>
            <person name="Rashid M.M."/>
            <person name="Khan S.A."/>
            <person name="Rahman M.S."/>
            <person name="Alam M."/>
        </authorList>
    </citation>
    <scope>NUCLEOTIDE SEQUENCE [LARGE SCALE GENOMIC DNA]</scope>
    <source>
        <strain evidence="2">cv. CVL-1</strain>
        <tissue evidence="1">Whole seedling</tissue>
    </source>
</reference>
<feature type="non-terminal residue" evidence="1">
    <location>
        <position position="23"/>
    </location>
</feature>
<protein>
    <submittedName>
        <fullName evidence="1">Uncharacterized protein</fullName>
    </submittedName>
</protein>